<keyword evidence="1" id="KW-0677">Repeat</keyword>
<dbReference type="PANTHER" id="PTHR24178:SF9">
    <property type="entry name" value="ANK_REP_REGION DOMAIN-CONTAINING PROTEIN"/>
    <property type="match status" value="1"/>
</dbReference>
<reference evidence="5 6" key="1">
    <citation type="journal article" date="2023" name="Elife">
        <title>Identification of key yeast species and microbe-microbe interactions impacting larval growth of Drosophila in the wild.</title>
        <authorList>
            <person name="Mure A."/>
            <person name="Sugiura Y."/>
            <person name="Maeda R."/>
            <person name="Honda K."/>
            <person name="Sakurai N."/>
            <person name="Takahashi Y."/>
            <person name="Watada M."/>
            <person name="Katoh T."/>
            <person name="Gotoh A."/>
            <person name="Gotoh Y."/>
            <person name="Taniguchi I."/>
            <person name="Nakamura K."/>
            <person name="Hayashi T."/>
            <person name="Katayama T."/>
            <person name="Uemura T."/>
            <person name="Hattori Y."/>
        </authorList>
    </citation>
    <scope>NUCLEOTIDE SEQUENCE [LARGE SCALE GENOMIC DNA]</scope>
    <source>
        <strain evidence="5 6">PK-24</strain>
    </source>
</reference>
<evidence type="ECO:0000313" key="6">
    <source>
        <dbReference type="Proteomes" id="UP001378960"/>
    </source>
</evidence>
<feature type="repeat" description="ANK" evidence="3">
    <location>
        <begin position="48"/>
        <end position="80"/>
    </location>
</feature>
<dbReference type="InterPro" id="IPR036770">
    <property type="entry name" value="Ankyrin_rpt-contain_sf"/>
</dbReference>
<dbReference type="Gene3D" id="1.25.40.20">
    <property type="entry name" value="Ankyrin repeat-containing domain"/>
    <property type="match status" value="1"/>
</dbReference>
<evidence type="ECO:0000256" key="1">
    <source>
        <dbReference type="ARBA" id="ARBA00022737"/>
    </source>
</evidence>
<dbReference type="SUPFAM" id="SSF48403">
    <property type="entry name" value="Ankyrin repeat"/>
    <property type="match status" value="1"/>
</dbReference>
<dbReference type="PRINTS" id="PR01415">
    <property type="entry name" value="ANKYRIN"/>
</dbReference>
<feature type="repeat" description="ANK" evidence="3">
    <location>
        <begin position="88"/>
        <end position="120"/>
    </location>
</feature>
<sequence>MTKLDKLSQEEMDNVIYDARFGDLESLTEIFTNEVETSVIPTIKDAYTFSTPFHMAAANGHLEVLKYLLSLIPDVEEKKKLINLENDCGNTALHWASLNGHLEIVQLLCDNGADPFIRNKYGHDSFFEASNNEQEKVDDYLLEKFGNIVEEEIDNEEGDEDETTEEGSKDNTEVKFSEGTEIKNVTEEDAKAVEELRKQAENISL</sequence>
<dbReference type="PROSITE" id="PS50088">
    <property type="entry name" value="ANK_REPEAT"/>
    <property type="match status" value="2"/>
</dbReference>
<protein>
    <submittedName>
        <fullName evidence="5">Yar1 protein</fullName>
    </submittedName>
</protein>
<dbReference type="AlphaFoldDB" id="A0AAV5R3Q0"/>
<evidence type="ECO:0000256" key="4">
    <source>
        <dbReference type="SAM" id="MobiDB-lite"/>
    </source>
</evidence>
<dbReference type="Pfam" id="PF12796">
    <property type="entry name" value="Ank_2"/>
    <property type="match status" value="1"/>
</dbReference>
<dbReference type="InterPro" id="IPR002110">
    <property type="entry name" value="Ankyrin_rpt"/>
</dbReference>
<dbReference type="SMART" id="SM00248">
    <property type="entry name" value="ANK"/>
    <property type="match status" value="2"/>
</dbReference>
<comment type="caution">
    <text evidence="5">The sequence shown here is derived from an EMBL/GenBank/DDBJ whole genome shotgun (WGS) entry which is preliminary data.</text>
</comment>
<dbReference type="PROSITE" id="PS50297">
    <property type="entry name" value="ANK_REP_REGION"/>
    <property type="match status" value="2"/>
</dbReference>
<dbReference type="EMBL" id="BTGB01000003">
    <property type="protein sequence ID" value="GMM45900.1"/>
    <property type="molecule type" value="Genomic_DNA"/>
</dbReference>
<feature type="compositionally biased region" description="Basic and acidic residues" evidence="4">
    <location>
        <begin position="166"/>
        <end position="188"/>
    </location>
</feature>
<keyword evidence="6" id="KW-1185">Reference proteome</keyword>
<feature type="region of interest" description="Disordered" evidence="4">
    <location>
        <begin position="151"/>
        <end position="188"/>
    </location>
</feature>
<dbReference type="Proteomes" id="UP001378960">
    <property type="component" value="Unassembled WGS sequence"/>
</dbReference>
<accession>A0AAV5R3Q0</accession>
<keyword evidence="2 3" id="KW-0040">ANK repeat</keyword>
<dbReference type="PANTHER" id="PTHR24178">
    <property type="entry name" value="MOLTING PROTEIN MLT-4"/>
    <property type="match status" value="1"/>
</dbReference>
<proteinExistence type="predicted"/>
<organism evidence="5 6">
    <name type="scientific">Pichia kluyveri</name>
    <name type="common">Yeast</name>
    <dbReference type="NCBI Taxonomy" id="36015"/>
    <lineage>
        <taxon>Eukaryota</taxon>
        <taxon>Fungi</taxon>
        <taxon>Dikarya</taxon>
        <taxon>Ascomycota</taxon>
        <taxon>Saccharomycotina</taxon>
        <taxon>Pichiomycetes</taxon>
        <taxon>Pichiales</taxon>
        <taxon>Pichiaceae</taxon>
        <taxon>Pichia</taxon>
    </lineage>
</organism>
<evidence type="ECO:0000313" key="5">
    <source>
        <dbReference type="EMBL" id="GMM45900.1"/>
    </source>
</evidence>
<feature type="compositionally biased region" description="Acidic residues" evidence="4">
    <location>
        <begin position="151"/>
        <end position="165"/>
    </location>
</feature>
<name>A0AAV5R3Q0_PICKL</name>
<gene>
    <name evidence="5" type="ORF">DAPK24_024750</name>
</gene>
<evidence type="ECO:0000256" key="3">
    <source>
        <dbReference type="PROSITE-ProRule" id="PRU00023"/>
    </source>
</evidence>
<evidence type="ECO:0000256" key="2">
    <source>
        <dbReference type="ARBA" id="ARBA00023043"/>
    </source>
</evidence>